<evidence type="ECO:0000313" key="4">
    <source>
        <dbReference type="Proteomes" id="UP000238430"/>
    </source>
</evidence>
<dbReference type="Proteomes" id="UP000238430">
    <property type="component" value="Unassembled WGS sequence"/>
</dbReference>
<feature type="domain" description="DUF2147" evidence="2">
    <location>
        <begin position="23"/>
        <end position="135"/>
    </location>
</feature>
<dbReference type="PANTHER" id="PTHR36919:SF3">
    <property type="entry name" value="BLL5882 PROTEIN"/>
    <property type="match status" value="1"/>
</dbReference>
<evidence type="ECO:0000259" key="2">
    <source>
        <dbReference type="Pfam" id="PF09917"/>
    </source>
</evidence>
<feature type="chain" id="PRO_5015432851" evidence="1">
    <location>
        <begin position="19"/>
        <end position="137"/>
    </location>
</feature>
<dbReference type="RefSeq" id="WP_036226872.1">
    <property type="nucleotide sequence ID" value="NZ_JACHWV010000001.1"/>
</dbReference>
<name>A0A2T1NKP3_9FLAO</name>
<sequence length="137" mass="15542">MIKHITLLLLFFSLSMSAQDIFGNWQTINDKGEKKSTVKIYEENGVVYGKIIQINDQSKVNALCTKCEGDDNNKPILGLIIIKDAVKDGKYYKGGTILDPQNGNTYKLRLAINDKGQLQVRGYLGFIYSTQYWEKVK</sequence>
<organism evidence="3 4">
    <name type="scientific">Mesoflavibacter zeaxanthinifaciens subsp. sabulilitoris</name>
    <dbReference type="NCBI Taxonomy" id="1520893"/>
    <lineage>
        <taxon>Bacteria</taxon>
        <taxon>Pseudomonadati</taxon>
        <taxon>Bacteroidota</taxon>
        <taxon>Flavobacteriia</taxon>
        <taxon>Flavobacteriales</taxon>
        <taxon>Flavobacteriaceae</taxon>
        <taxon>Mesoflavibacter</taxon>
    </lineage>
</organism>
<dbReference type="OrthoDB" id="9814399at2"/>
<dbReference type="Pfam" id="PF09917">
    <property type="entry name" value="DUF2147"/>
    <property type="match status" value="1"/>
</dbReference>
<dbReference type="PANTHER" id="PTHR36919">
    <property type="entry name" value="BLR1215 PROTEIN"/>
    <property type="match status" value="1"/>
</dbReference>
<keyword evidence="4" id="KW-1185">Reference proteome</keyword>
<evidence type="ECO:0000256" key="1">
    <source>
        <dbReference type="SAM" id="SignalP"/>
    </source>
</evidence>
<protein>
    <submittedName>
        <fullName evidence="3">DUF2147 domain-containing protein</fullName>
    </submittedName>
</protein>
<dbReference type="EMBL" id="PXOT01000015">
    <property type="protein sequence ID" value="PSG93416.1"/>
    <property type="molecule type" value="Genomic_DNA"/>
</dbReference>
<feature type="signal peptide" evidence="1">
    <location>
        <begin position="1"/>
        <end position="18"/>
    </location>
</feature>
<proteinExistence type="predicted"/>
<reference evidence="3 4" key="1">
    <citation type="submission" date="2018-03" db="EMBL/GenBank/DDBJ databases">
        <title>Mesoflavibacter sp. HG37 and Mesoflavibacter sp. HG96 sp.nov., two marine bacteria isolated from seawater of Western Pacific Ocean.</title>
        <authorList>
            <person name="Cheng H."/>
            <person name="Wu Y.-H."/>
            <person name="Guo L.-L."/>
            <person name="Xu X.-W."/>
        </authorList>
    </citation>
    <scope>NUCLEOTIDE SEQUENCE [LARGE SCALE GENOMIC DNA]</scope>
    <source>
        <strain evidence="3 4">KCTC 42117</strain>
    </source>
</reference>
<evidence type="ECO:0000313" key="3">
    <source>
        <dbReference type="EMBL" id="PSG93416.1"/>
    </source>
</evidence>
<dbReference type="InterPro" id="IPR019223">
    <property type="entry name" value="DUF2147"/>
</dbReference>
<gene>
    <name evidence="3" type="ORF">C7H61_02575</name>
</gene>
<dbReference type="AlphaFoldDB" id="A0A2T1NKP3"/>
<keyword evidence="1" id="KW-0732">Signal</keyword>
<dbReference type="Gene3D" id="2.40.128.520">
    <property type="match status" value="1"/>
</dbReference>
<accession>A0A2T1NKP3</accession>
<comment type="caution">
    <text evidence="3">The sequence shown here is derived from an EMBL/GenBank/DDBJ whole genome shotgun (WGS) entry which is preliminary data.</text>
</comment>